<accession>A0A9P1M9J4</accession>
<dbReference type="AlphaFoldDB" id="A0A9P1M9J4"/>
<protein>
    <submittedName>
        <fullName evidence="2">Uncharacterized protein</fullName>
    </submittedName>
</protein>
<feature type="coiled-coil region" evidence="1">
    <location>
        <begin position="135"/>
        <end position="162"/>
    </location>
</feature>
<proteinExistence type="predicted"/>
<evidence type="ECO:0000256" key="1">
    <source>
        <dbReference type="SAM" id="Coils"/>
    </source>
</evidence>
<dbReference type="Proteomes" id="UP000838763">
    <property type="component" value="Unassembled WGS sequence"/>
</dbReference>
<reference evidence="2" key="1">
    <citation type="submission" date="2022-11" db="EMBL/GenBank/DDBJ databases">
        <authorList>
            <person name="Scott C."/>
            <person name="Bruce N."/>
        </authorList>
    </citation>
    <scope>NUCLEOTIDE SEQUENCE</scope>
</reference>
<dbReference type="OrthoDB" id="3886018at2759"/>
<comment type="caution">
    <text evidence="2">The sequence shown here is derived from an EMBL/GenBank/DDBJ whole genome shotgun (WGS) entry which is preliminary data.</text>
</comment>
<dbReference type="EMBL" id="CALLCH030000005">
    <property type="protein sequence ID" value="CAI4212715.1"/>
    <property type="molecule type" value="Genomic_DNA"/>
</dbReference>
<evidence type="ECO:0000313" key="3">
    <source>
        <dbReference type="Proteomes" id="UP000838763"/>
    </source>
</evidence>
<organism evidence="2 3">
    <name type="scientific">Parascedosporium putredinis</name>
    <dbReference type="NCBI Taxonomy" id="1442378"/>
    <lineage>
        <taxon>Eukaryota</taxon>
        <taxon>Fungi</taxon>
        <taxon>Dikarya</taxon>
        <taxon>Ascomycota</taxon>
        <taxon>Pezizomycotina</taxon>
        <taxon>Sordariomycetes</taxon>
        <taxon>Hypocreomycetidae</taxon>
        <taxon>Microascales</taxon>
        <taxon>Microascaceae</taxon>
        <taxon>Parascedosporium</taxon>
    </lineage>
</organism>
<keyword evidence="1" id="KW-0175">Coiled coil</keyword>
<evidence type="ECO:0000313" key="2">
    <source>
        <dbReference type="EMBL" id="CAI4212715.1"/>
    </source>
</evidence>
<name>A0A9P1M9J4_9PEZI</name>
<keyword evidence="3" id="KW-1185">Reference proteome</keyword>
<sequence length="298" mass="33939">MRRGFGPNHSGDQGLHIYGIDDLRDDAVAVFVVTPRPRVALYRFGFGGERVPDSIRLNRDANANQLLYGPRVGRLTQELWSIFGPSIPLEVVDYSPLVPGNEILDRFLEVRRAYDDTRDMITTAEGGLAFPDDSLADLRNKLNDLESQLQKAEEDFAEASRDTQFRSPQGKVMIQYRPAHNCEDKARWRLWVDGRPLQGREGEWDPYPEQILLDWALRKRQGSSGGTMNYKDPFSIGRPAGVEVGKDCYDIVYGLYKGCNTQQQRQPTMASYTLARDLAREAEFKYFGYSRIMTGSRN</sequence>
<gene>
    <name evidence="2" type="ORF">PPNO1_LOCUS2466</name>
</gene>